<sequence>MTIYTQEINNTKFSKTANNDFLISNVEQLLKEEVLLSLISKHKTEQVPRLEMLEDYYLNRNTDILTDNRRINDYSDKADHRAVHNYAKYVTRFIVGYLTGNPITITHKDENTNEKLVDLNKVNDADATNSDLALNLSIYGRAYEIVYRDTDDKDTFKLLDSKSTFVVYDTSLDKKMIAGVRYFNVKDFDNTPIQKIEIYTTNKIYYIEVKGGSFNSIDEIPHYYNDVPIIEYLNDQFKQGDFENVISLIDLYDQAQSDTANYMTDLNDAMLAIVGNIEIDGDEAKKFRQANMVHVKPSINVNGSEGNADVKYIYKQYDVNGSEAYKTRLQKDIHKYTNTPDLSDENFSGVQSGESMKYKLFGLEQVRAIKERLFKKGLMKRYKLLFNILNLTGVHKYDYSTIDITFTPNLPKSLNESIEAFNSLNGGVSEQTRLKLLPIIDNPLEEIKKMEDEQNKVKKISDNSSFKAPFSHENEMTDINVR</sequence>
<dbReference type="NCBIfam" id="TIGR01538">
    <property type="entry name" value="portal_SPP1"/>
    <property type="match status" value="1"/>
</dbReference>
<dbReference type="InterPro" id="IPR006428">
    <property type="entry name" value="Portal_SPP1-type"/>
</dbReference>
<gene>
    <name evidence="1" type="ORF">ERS140147_00051</name>
</gene>
<dbReference type="AlphaFoldDB" id="A0A077UHA0"/>
<dbReference type="InterPro" id="IPR021145">
    <property type="entry name" value="Portal_protein_SPP1_Gp6-like"/>
</dbReference>
<proteinExistence type="predicted"/>
<evidence type="ECO:0000313" key="1">
    <source>
        <dbReference type="EMBL" id="CDR26537.1"/>
    </source>
</evidence>
<organism evidence="1 2">
    <name type="scientific">Staphylococcus schweitzeri</name>
    <dbReference type="NCBI Taxonomy" id="1654388"/>
    <lineage>
        <taxon>Bacteria</taxon>
        <taxon>Bacillati</taxon>
        <taxon>Bacillota</taxon>
        <taxon>Bacilli</taxon>
        <taxon>Bacillales</taxon>
        <taxon>Staphylococcaceae</taxon>
        <taxon>Staphylococcus</taxon>
    </lineage>
</organism>
<accession>A0A077UHA0</accession>
<dbReference type="Pfam" id="PF05133">
    <property type="entry name" value="SPP1_portal"/>
    <property type="match status" value="1"/>
</dbReference>
<evidence type="ECO:0000313" key="2">
    <source>
        <dbReference type="Proteomes" id="UP000044616"/>
    </source>
</evidence>
<reference evidence="1 2" key="1">
    <citation type="submission" date="2014-05" db="EMBL/GenBank/DDBJ databases">
        <authorList>
            <person name="Aslett A.Martin."/>
            <person name="De Silva Nishadi"/>
        </authorList>
    </citation>
    <scope>NUCLEOTIDE SEQUENCE [LARGE SCALE GENOMIC DNA]</scope>
</reference>
<dbReference type="EMBL" id="CCEH01000001">
    <property type="protein sequence ID" value="CDR26537.1"/>
    <property type="molecule type" value="Genomic_DNA"/>
</dbReference>
<dbReference type="RefSeq" id="WP_047528823.1">
    <property type="nucleotide sequence ID" value="NZ_CCEH01000001.1"/>
</dbReference>
<name>A0A077UHA0_9STAP</name>
<protein>
    <submittedName>
        <fullName evidence="1">Phage portal protein</fullName>
    </submittedName>
</protein>
<dbReference type="Proteomes" id="UP000044616">
    <property type="component" value="Unassembled WGS sequence"/>
</dbReference>